<reference evidence="1 2" key="1">
    <citation type="submission" date="2024-02" db="EMBL/GenBank/DDBJ databases">
        <title>Winogradskyella poriferorum JCM 12885.</title>
        <authorList>
            <person name="Zhang D.-F."/>
            <person name="Fu Z.-Y."/>
        </authorList>
    </citation>
    <scope>NUCLEOTIDE SEQUENCE [LARGE SCALE GENOMIC DNA]</scope>
    <source>
        <strain evidence="1 2">JCM 12885</strain>
    </source>
</reference>
<gene>
    <name evidence="1" type="ORF">V1468_06590</name>
</gene>
<evidence type="ECO:0000313" key="1">
    <source>
        <dbReference type="EMBL" id="MEF3078663.1"/>
    </source>
</evidence>
<dbReference type="Proteomes" id="UP001356704">
    <property type="component" value="Unassembled WGS sequence"/>
</dbReference>
<proteinExistence type="predicted"/>
<dbReference type="EMBL" id="JAZHOU010000002">
    <property type="protein sequence ID" value="MEF3078663.1"/>
    <property type="molecule type" value="Genomic_DNA"/>
</dbReference>
<keyword evidence="2" id="KW-1185">Reference proteome</keyword>
<sequence>MTIIELIHYFRTNGNQEDFFKNNSLETDSEVVEIYMCKPFNINNEISFFEIEKTQGNIEYEIDNVKYYNLIDFYYFIDFINESKANKGLSDEKLAEIFYNYCINDA</sequence>
<name>A0ABU7W447_9FLAO</name>
<dbReference type="RefSeq" id="WP_331809444.1">
    <property type="nucleotide sequence ID" value="NZ_JAZHOU010000002.1"/>
</dbReference>
<protein>
    <submittedName>
        <fullName evidence="1">Uncharacterized protein</fullName>
    </submittedName>
</protein>
<accession>A0ABU7W447</accession>
<comment type="caution">
    <text evidence="1">The sequence shown here is derived from an EMBL/GenBank/DDBJ whole genome shotgun (WGS) entry which is preliminary data.</text>
</comment>
<evidence type="ECO:0000313" key="2">
    <source>
        <dbReference type="Proteomes" id="UP001356704"/>
    </source>
</evidence>
<organism evidence="1 2">
    <name type="scientific">Winogradskyella poriferorum</name>
    <dbReference type="NCBI Taxonomy" id="307627"/>
    <lineage>
        <taxon>Bacteria</taxon>
        <taxon>Pseudomonadati</taxon>
        <taxon>Bacteroidota</taxon>
        <taxon>Flavobacteriia</taxon>
        <taxon>Flavobacteriales</taxon>
        <taxon>Flavobacteriaceae</taxon>
        <taxon>Winogradskyella</taxon>
    </lineage>
</organism>